<protein>
    <submittedName>
        <fullName evidence="1">Catalase</fullName>
    </submittedName>
</protein>
<organism evidence="1">
    <name type="scientific">Rhizophora mucronata</name>
    <name type="common">Asiatic mangrove</name>
    <dbReference type="NCBI Taxonomy" id="61149"/>
    <lineage>
        <taxon>Eukaryota</taxon>
        <taxon>Viridiplantae</taxon>
        <taxon>Streptophyta</taxon>
        <taxon>Embryophyta</taxon>
        <taxon>Tracheophyta</taxon>
        <taxon>Spermatophyta</taxon>
        <taxon>Magnoliopsida</taxon>
        <taxon>eudicotyledons</taxon>
        <taxon>Gunneridae</taxon>
        <taxon>Pentapetalae</taxon>
        <taxon>rosids</taxon>
        <taxon>fabids</taxon>
        <taxon>Malpighiales</taxon>
        <taxon>Rhizophoraceae</taxon>
        <taxon>Rhizophora</taxon>
    </lineage>
</organism>
<evidence type="ECO:0000313" key="1">
    <source>
        <dbReference type="EMBL" id="MBX30272.1"/>
    </source>
</evidence>
<name>A0A2P2MJD2_RHIMU</name>
<sequence>MAMVGSSNLNCLILQQIFHTTSRFPVEFHIVSLSSLVDEHIGVNTRAVHVSIILRNTHIIKKEGEHVQTLGLMGEEVNNSPVLLNVRLGIWLKGMYHVREFNSITNKEDREIVSHKIKVALSGVKLHSKASRIPQGFWAATLMDDSGEADDNRCLNSRGTKEIGTREVRDIVRDFKESFGTCSPSMNNTFWNPLPVEVGKLFHQMIILEKNWTSRSNGERRVVVPYGSTRISSPER</sequence>
<proteinExistence type="predicted"/>
<accession>A0A2P2MJD2</accession>
<dbReference type="AlphaFoldDB" id="A0A2P2MJD2"/>
<dbReference type="EMBL" id="GGEC01049788">
    <property type="protein sequence ID" value="MBX30272.1"/>
    <property type="molecule type" value="Transcribed_RNA"/>
</dbReference>
<reference evidence="1" key="1">
    <citation type="submission" date="2018-02" db="EMBL/GenBank/DDBJ databases">
        <title>Rhizophora mucronata_Transcriptome.</title>
        <authorList>
            <person name="Meera S.P."/>
            <person name="Sreeshan A."/>
            <person name="Augustine A."/>
        </authorList>
    </citation>
    <scope>NUCLEOTIDE SEQUENCE</scope>
    <source>
        <tissue evidence="1">Leaf</tissue>
    </source>
</reference>